<evidence type="ECO:0000313" key="2">
    <source>
        <dbReference type="EMBL" id="GAA2173934.1"/>
    </source>
</evidence>
<dbReference type="Proteomes" id="UP001501599">
    <property type="component" value="Unassembled WGS sequence"/>
</dbReference>
<evidence type="ECO:0000256" key="1">
    <source>
        <dbReference type="SAM" id="SignalP"/>
    </source>
</evidence>
<keyword evidence="1" id="KW-0732">Signal</keyword>
<feature type="chain" id="PRO_5046300139" description="DUF4333 domain-containing protein" evidence="1">
    <location>
        <begin position="35"/>
        <end position="113"/>
    </location>
</feature>
<dbReference type="RefSeq" id="WP_344342801.1">
    <property type="nucleotide sequence ID" value="NZ_BAAAQT010000006.1"/>
</dbReference>
<keyword evidence="3" id="KW-1185">Reference proteome</keyword>
<feature type="signal peptide" evidence="1">
    <location>
        <begin position="1"/>
        <end position="34"/>
    </location>
</feature>
<evidence type="ECO:0008006" key="4">
    <source>
        <dbReference type="Google" id="ProtNLM"/>
    </source>
</evidence>
<accession>A0ABN3ASQ5</accession>
<evidence type="ECO:0000313" key="3">
    <source>
        <dbReference type="Proteomes" id="UP001501599"/>
    </source>
</evidence>
<dbReference type="PROSITE" id="PS51257">
    <property type="entry name" value="PROKAR_LIPOPROTEIN"/>
    <property type="match status" value="1"/>
</dbReference>
<organism evidence="2 3">
    <name type="scientific">Agrococcus versicolor</name>
    <dbReference type="NCBI Taxonomy" id="501482"/>
    <lineage>
        <taxon>Bacteria</taxon>
        <taxon>Bacillati</taxon>
        <taxon>Actinomycetota</taxon>
        <taxon>Actinomycetes</taxon>
        <taxon>Micrococcales</taxon>
        <taxon>Microbacteriaceae</taxon>
        <taxon>Agrococcus</taxon>
    </lineage>
</organism>
<reference evidence="2 3" key="1">
    <citation type="journal article" date="2019" name="Int. J. Syst. Evol. Microbiol.">
        <title>The Global Catalogue of Microorganisms (GCM) 10K type strain sequencing project: providing services to taxonomists for standard genome sequencing and annotation.</title>
        <authorList>
            <consortium name="The Broad Institute Genomics Platform"/>
            <consortium name="The Broad Institute Genome Sequencing Center for Infectious Disease"/>
            <person name="Wu L."/>
            <person name="Ma J."/>
        </authorList>
    </citation>
    <scope>NUCLEOTIDE SEQUENCE [LARGE SCALE GENOMIC DNA]</scope>
    <source>
        <strain evidence="2 3">JCM 16026</strain>
    </source>
</reference>
<gene>
    <name evidence="2" type="ORF">GCM10009846_17900</name>
</gene>
<name>A0ABN3ASQ5_9MICO</name>
<sequence>MRSRPLRPLLALVVLAGAASLVGCVGGAATSSTASCANATCTVTLQGAGADTEFGADDAEIELESASEDGGVATFSIEDESASCQVGQSVPVAGFDVTCTEIGDDRLVAQVVG</sequence>
<protein>
    <recommendedName>
        <fullName evidence="4">DUF4333 domain-containing protein</fullName>
    </recommendedName>
</protein>
<comment type="caution">
    <text evidence="2">The sequence shown here is derived from an EMBL/GenBank/DDBJ whole genome shotgun (WGS) entry which is preliminary data.</text>
</comment>
<proteinExistence type="predicted"/>
<dbReference type="EMBL" id="BAAAQT010000006">
    <property type="protein sequence ID" value="GAA2173934.1"/>
    <property type="molecule type" value="Genomic_DNA"/>
</dbReference>